<dbReference type="InterPro" id="IPR029068">
    <property type="entry name" value="Glyas_Bleomycin-R_OHBP_Dase"/>
</dbReference>
<protein>
    <recommendedName>
        <fullName evidence="1">VOC domain-containing protein</fullName>
    </recommendedName>
</protein>
<sequence length="117" mass="13209">MTVMTSFVFNVTFDCTDPRRVAAFWAGVTGYEVTEERPDFVRLRANDPRGVRHLLFFRVPEPKAGKNRVHVDLATRDPEAEIARLVALGATRDEHRSGNGTSWTVMRDPEGNEFCIG</sequence>
<dbReference type="AlphaFoldDB" id="A0A543FWH8"/>
<dbReference type="InterPro" id="IPR037523">
    <property type="entry name" value="VOC_core"/>
</dbReference>
<organism evidence="2 3">
    <name type="scientific">Pseudonocardia cypriaca</name>
    <dbReference type="NCBI Taxonomy" id="882449"/>
    <lineage>
        <taxon>Bacteria</taxon>
        <taxon>Bacillati</taxon>
        <taxon>Actinomycetota</taxon>
        <taxon>Actinomycetes</taxon>
        <taxon>Pseudonocardiales</taxon>
        <taxon>Pseudonocardiaceae</taxon>
        <taxon>Pseudonocardia</taxon>
    </lineage>
</organism>
<gene>
    <name evidence="2" type="ORF">FB388_5428</name>
</gene>
<reference evidence="2 3" key="1">
    <citation type="submission" date="2019-06" db="EMBL/GenBank/DDBJ databases">
        <title>Sequencing the genomes of 1000 actinobacteria strains.</title>
        <authorList>
            <person name="Klenk H.-P."/>
        </authorList>
    </citation>
    <scope>NUCLEOTIDE SEQUENCE [LARGE SCALE GENOMIC DNA]</scope>
    <source>
        <strain evidence="2 3">DSM 45511</strain>
    </source>
</reference>
<dbReference type="SUPFAM" id="SSF54593">
    <property type="entry name" value="Glyoxalase/Bleomycin resistance protein/Dihydroxybiphenyl dioxygenase"/>
    <property type="match status" value="1"/>
</dbReference>
<dbReference type="Proteomes" id="UP000319818">
    <property type="component" value="Unassembled WGS sequence"/>
</dbReference>
<dbReference type="InterPro" id="IPR041581">
    <property type="entry name" value="Glyoxalase_6"/>
</dbReference>
<dbReference type="CDD" id="cd06587">
    <property type="entry name" value="VOC"/>
    <property type="match status" value="1"/>
</dbReference>
<name>A0A543FWH8_9PSEU</name>
<dbReference type="Pfam" id="PF18029">
    <property type="entry name" value="Glyoxalase_6"/>
    <property type="match status" value="1"/>
</dbReference>
<keyword evidence="3" id="KW-1185">Reference proteome</keyword>
<feature type="domain" description="VOC" evidence="1">
    <location>
        <begin position="6"/>
        <end position="117"/>
    </location>
</feature>
<dbReference type="PANTHER" id="PTHR35908">
    <property type="entry name" value="HYPOTHETICAL FUSION PROTEIN"/>
    <property type="match status" value="1"/>
</dbReference>
<dbReference type="Gene3D" id="3.10.180.10">
    <property type="entry name" value="2,3-Dihydroxybiphenyl 1,2-Dioxygenase, domain 1"/>
    <property type="match status" value="1"/>
</dbReference>
<dbReference type="EMBL" id="VFPH01000002">
    <property type="protein sequence ID" value="TQM38198.1"/>
    <property type="molecule type" value="Genomic_DNA"/>
</dbReference>
<dbReference type="PROSITE" id="PS51819">
    <property type="entry name" value="VOC"/>
    <property type="match status" value="1"/>
</dbReference>
<proteinExistence type="predicted"/>
<dbReference type="PANTHER" id="PTHR35908:SF1">
    <property type="entry name" value="CONSERVED PROTEIN"/>
    <property type="match status" value="1"/>
</dbReference>
<evidence type="ECO:0000259" key="1">
    <source>
        <dbReference type="PROSITE" id="PS51819"/>
    </source>
</evidence>
<comment type="caution">
    <text evidence="2">The sequence shown here is derived from an EMBL/GenBank/DDBJ whole genome shotgun (WGS) entry which is preliminary data.</text>
</comment>
<evidence type="ECO:0000313" key="2">
    <source>
        <dbReference type="EMBL" id="TQM38198.1"/>
    </source>
</evidence>
<accession>A0A543FWH8</accession>
<evidence type="ECO:0000313" key="3">
    <source>
        <dbReference type="Proteomes" id="UP000319818"/>
    </source>
</evidence>